<name>A0ABS4FR15_9BACL</name>
<evidence type="ECO:0000256" key="3">
    <source>
        <dbReference type="ARBA" id="ARBA00022989"/>
    </source>
</evidence>
<feature type="compositionally biased region" description="Polar residues" evidence="5">
    <location>
        <begin position="1"/>
        <end position="12"/>
    </location>
</feature>
<keyword evidence="4 6" id="KW-0472">Membrane</keyword>
<feature type="compositionally biased region" description="Low complexity" evidence="5">
    <location>
        <begin position="13"/>
        <end position="24"/>
    </location>
</feature>
<comment type="caution">
    <text evidence="7">The sequence shown here is derived from an EMBL/GenBank/DDBJ whole genome shotgun (WGS) entry which is preliminary data.</text>
</comment>
<dbReference type="PANTHER" id="PTHR43723:SF1">
    <property type="entry name" value="COBALT TRANSPORT PROTEIN CBIQ"/>
    <property type="match status" value="1"/>
</dbReference>
<accession>A0ABS4FR15</accession>
<dbReference type="Proteomes" id="UP001519272">
    <property type="component" value="Unassembled WGS sequence"/>
</dbReference>
<feature type="transmembrane region" description="Helical" evidence="6">
    <location>
        <begin position="268"/>
        <end position="288"/>
    </location>
</feature>
<dbReference type="InterPro" id="IPR052770">
    <property type="entry name" value="Cobalt_transport_CbiQ"/>
</dbReference>
<dbReference type="PANTHER" id="PTHR43723">
    <property type="entry name" value="COBALT TRANSPORT PROTEIN CBIQ"/>
    <property type="match status" value="1"/>
</dbReference>
<protein>
    <submittedName>
        <fullName evidence="7">Energy-coupling factor transporter transmembrane protein EcfT</fullName>
    </submittedName>
</protein>
<comment type="subcellular location">
    <subcellularLocation>
        <location evidence="1">Membrane</location>
        <topology evidence="1">Multi-pass membrane protein</topology>
    </subcellularLocation>
</comment>
<feature type="transmembrane region" description="Helical" evidence="6">
    <location>
        <begin position="145"/>
        <end position="168"/>
    </location>
</feature>
<sequence>MNMTTSKQINTYTPTSPSSASVAPEGARNITKNSYRSFLNQVNPAIKALSVIVCICILSLALDYVTFLSFSLFTLILTWTFGVFNWRKWLLLLIPFIFLAFGYFMTAILFPNHASIDEQHVLFSWGFVQLHASTLQHAIALALRPLAYCMLSLLFILTTDPVTFIFSLMQQCKLSPKLAYGILAGYRFLPLFRQELSIIQQAHRVRGAGPKQNKITNFFYNIKRSTIPLFASAIRKSERLAVAMISRGFTGDKNRDYYVKLQVTWRDWLFFGIMLCGVVAAYTVSYSMGTLNWVGK</sequence>
<gene>
    <name evidence="7" type="ORF">J2Z32_001640</name>
</gene>
<evidence type="ECO:0000313" key="7">
    <source>
        <dbReference type="EMBL" id="MBP1905015.1"/>
    </source>
</evidence>
<evidence type="ECO:0000256" key="4">
    <source>
        <dbReference type="ARBA" id="ARBA00023136"/>
    </source>
</evidence>
<dbReference type="CDD" id="cd16914">
    <property type="entry name" value="EcfT"/>
    <property type="match status" value="1"/>
</dbReference>
<keyword evidence="3 6" id="KW-1133">Transmembrane helix</keyword>
<evidence type="ECO:0000256" key="1">
    <source>
        <dbReference type="ARBA" id="ARBA00004141"/>
    </source>
</evidence>
<reference evidence="7 8" key="1">
    <citation type="submission" date="2021-03" db="EMBL/GenBank/DDBJ databases">
        <title>Genomic Encyclopedia of Type Strains, Phase IV (KMG-IV): sequencing the most valuable type-strain genomes for metagenomic binning, comparative biology and taxonomic classification.</title>
        <authorList>
            <person name="Goeker M."/>
        </authorList>
    </citation>
    <scope>NUCLEOTIDE SEQUENCE [LARGE SCALE GENOMIC DNA]</scope>
    <source>
        <strain evidence="7 8">DSM 14349</strain>
    </source>
</reference>
<dbReference type="RefSeq" id="WP_245251301.1">
    <property type="nucleotide sequence ID" value="NZ_JAGGKG010000006.1"/>
</dbReference>
<evidence type="ECO:0000256" key="6">
    <source>
        <dbReference type="SAM" id="Phobius"/>
    </source>
</evidence>
<feature type="region of interest" description="Disordered" evidence="5">
    <location>
        <begin position="1"/>
        <end position="24"/>
    </location>
</feature>
<evidence type="ECO:0000313" key="8">
    <source>
        <dbReference type="Proteomes" id="UP001519272"/>
    </source>
</evidence>
<dbReference type="Pfam" id="PF02361">
    <property type="entry name" value="CbiQ"/>
    <property type="match status" value="1"/>
</dbReference>
<evidence type="ECO:0000256" key="5">
    <source>
        <dbReference type="SAM" id="MobiDB-lite"/>
    </source>
</evidence>
<organism evidence="7 8">
    <name type="scientific">Paenibacillus turicensis</name>
    <dbReference type="NCBI Taxonomy" id="160487"/>
    <lineage>
        <taxon>Bacteria</taxon>
        <taxon>Bacillati</taxon>
        <taxon>Bacillota</taxon>
        <taxon>Bacilli</taxon>
        <taxon>Bacillales</taxon>
        <taxon>Paenibacillaceae</taxon>
        <taxon>Paenibacillus</taxon>
    </lineage>
</organism>
<dbReference type="InterPro" id="IPR003339">
    <property type="entry name" value="ABC/ECF_trnsptr_transmembrane"/>
</dbReference>
<dbReference type="EMBL" id="JAGGKG010000006">
    <property type="protein sequence ID" value="MBP1905015.1"/>
    <property type="molecule type" value="Genomic_DNA"/>
</dbReference>
<feature type="transmembrane region" description="Helical" evidence="6">
    <location>
        <begin position="89"/>
        <end position="110"/>
    </location>
</feature>
<evidence type="ECO:0000256" key="2">
    <source>
        <dbReference type="ARBA" id="ARBA00022692"/>
    </source>
</evidence>
<proteinExistence type="predicted"/>
<keyword evidence="2 6" id="KW-0812">Transmembrane</keyword>
<feature type="transmembrane region" description="Helical" evidence="6">
    <location>
        <begin position="48"/>
        <end position="77"/>
    </location>
</feature>
<keyword evidence="8" id="KW-1185">Reference proteome</keyword>